<gene>
    <name evidence="1" type="ORF">LTS18_003497</name>
</gene>
<proteinExistence type="predicted"/>
<keyword evidence="2" id="KW-1185">Reference proteome</keyword>
<accession>A0ACC3DTB4</accession>
<organism evidence="1 2">
    <name type="scientific">Coniosporium uncinatum</name>
    <dbReference type="NCBI Taxonomy" id="93489"/>
    <lineage>
        <taxon>Eukaryota</taxon>
        <taxon>Fungi</taxon>
        <taxon>Dikarya</taxon>
        <taxon>Ascomycota</taxon>
        <taxon>Pezizomycotina</taxon>
        <taxon>Dothideomycetes</taxon>
        <taxon>Dothideomycetes incertae sedis</taxon>
        <taxon>Coniosporium</taxon>
    </lineage>
</organism>
<protein>
    <submittedName>
        <fullName evidence="1">Uncharacterized protein</fullName>
    </submittedName>
</protein>
<sequence length="269" mass="28883">MRLPGFLITLALFGASSVLAATSWGFEDATVSVQGKGAGVGNGIREKLNPNNPLSKPISLAAADSLKLVLTTTEGSTGKRAHQAFLTLKEPDTGLEESFPFSIKENGKAKVDLTHKDLPTQFLTTTKPLKAALVIASFGSSTPYNKPAFDLKITLDPNMPGPVLEAPERYAKKPTINHQFRDDPKSPPKIISLVFTLAVLACVPALLIVWASLGANIKHAQIAMQKAPLAHAAFFGSLVAMEGIWWMYYTSWNLFQTLPAATVVGVVAW</sequence>
<dbReference type="Proteomes" id="UP001186974">
    <property type="component" value="Unassembled WGS sequence"/>
</dbReference>
<feature type="non-terminal residue" evidence="1">
    <location>
        <position position="269"/>
    </location>
</feature>
<name>A0ACC3DTB4_9PEZI</name>
<dbReference type="EMBL" id="JAWDJW010000824">
    <property type="protein sequence ID" value="KAK3079957.1"/>
    <property type="molecule type" value="Genomic_DNA"/>
</dbReference>
<evidence type="ECO:0000313" key="2">
    <source>
        <dbReference type="Proteomes" id="UP001186974"/>
    </source>
</evidence>
<evidence type="ECO:0000313" key="1">
    <source>
        <dbReference type="EMBL" id="KAK3079957.1"/>
    </source>
</evidence>
<reference evidence="1" key="1">
    <citation type="submission" date="2024-09" db="EMBL/GenBank/DDBJ databases">
        <title>Black Yeasts Isolated from many extreme environments.</title>
        <authorList>
            <person name="Coleine C."/>
            <person name="Stajich J.E."/>
            <person name="Selbmann L."/>
        </authorList>
    </citation>
    <scope>NUCLEOTIDE SEQUENCE</scope>
    <source>
        <strain evidence="1">CCFEE 5737</strain>
    </source>
</reference>
<comment type="caution">
    <text evidence="1">The sequence shown here is derived from an EMBL/GenBank/DDBJ whole genome shotgun (WGS) entry which is preliminary data.</text>
</comment>